<reference evidence="2" key="1">
    <citation type="submission" date="2020-08" db="EMBL/GenBank/DDBJ databases">
        <title>Multicomponent nature underlies the extraordinary mechanical properties of spider dragline silk.</title>
        <authorList>
            <person name="Kono N."/>
            <person name="Nakamura H."/>
            <person name="Mori M."/>
            <person name="Yoshida Y."/>
            <person name="Ohtoshi R."/>
            <person name="Malay A.D."/>
            <person name="Moran D.A.P."/>
            <person name="Tomita M."/>
            <person name="Numata K."/>
            <person name="Arakawa K."/>
        </authorList>
    </citation>
    <scope>NUCLEOTIDE SEQUENCE</scope>
</reference>
<proteinExistence type="predicted"/>
<sequence>MWYLMNFILPCLLVGQIQGHGRLLEPPSRSSMWRFGYNTPSNYNDNELFCGGLYLVLQNLNPKKIQTLCGAQHPQVSLINGEGFLYCQVFTGEVGRNHTSIDSMFVHTSIWVGKKDSGTSSIEGFIRRAI</sequence>
<dbReference type="EMBL" id="BMAW01061182">
    <property type="protein sequence ID" value="GFT30055.1"/>
    <property type="molecule type" value="Genomic_DNA"/>
</dbReference>
<keyword evidence="1" id="KW-0732">Signal</keyword>
<feature type="chain" id="PRO_5036446068" evidence="1">
    <location>
        <begin position="20"/>
        <end position="130"/>
    </location>
</feature>
<name>A0A8X6NT21_NEPPI</name>
<feature type="signal peptide" evidence="1">
    <location>
        <begin position="1"/>
        <end position="19"/>
    </location>
</feature>
<dbReference type="OrthoDB" id="64893at2759"/>
<keyword evidence="3" id="KW-1185">Reference proteome</keyword>
<accession>A0A8X6NT21</accession>
<protein>
    <submittedName>
        <fullName evidence="2">Chitin-binding type-4 domain-containing protein</fullName>
    </submittedName>
</protein>
<dbReference type="Proteomes" id="UP000887013">
    <property type="component" value="Unassembled WGS sequence"/>
</dbReference>
<evidence type="ECO:0000313" key="3">
    <source>
        <dbReference type="Proteomes" id="UP000887013"/>
    </source>
</evidence>
<gene>
    <name evidence="2" type="primary">AVEN_111646_1</name>
    <name evidence="2" type="ORF">NPIL_38911</name>
</gene>
<feature type="non-terminal residue" evidence="2">
    <location>
        <position position="1"/>
    </location>
</feature>
<evidence type="ECO:0000313" key="2">
    <source>
        <dbReference type="EMBL" id="GFT30055.1"/>
    </source>
</evidence>
<evidence type="ECO:0000256" key="1">
    <source>
        <dbReference type="SAM" id="SignalP"/>
    </source>
</evidence>
<comment type="caution">
    <text evidence="2">The sequence shown here is derived from an EMBL/GenBank/DDBJ whole genome shotgun (WGS) entry which is preliminary data.</text>
</comment>
<dbReference type="AlphaFoldDB" id="A0A8X6NT21"/>
<organism evidence="2 3">
    <name type="scientific">Nephila pilipes</name>
    <name type="common">Giant wood spider</name>
    <name type="synonym">Nephila maculata</name>
    <dbReference type="NCBI Taxonomy" id="299642"/>
    <lineage>
        <taxon>Eukaryota</taxon>
        <taxon>Metazoa</taxon>
        <taxon>Ecdysozoa</taxon>
        <taxon>Arthropoda</taxon>
        <taxon>Chelicerata</taxon>
        <taxon>Arachnida</taxon>
        <taxon>Araneae</taxon>
        <taxon>Araneomorphae</taxon>
        <taxon>Entelegynae</taxon>
        <taxon>Araneoidea</taxon>
        <taxon>Nephilidae</taxon>
        <taxon>Nephila</taxon>
    </lineage>
</organism>